<dbReference type="SUPFAM" id="SSF53850">
    <property type="entry name" value="Periplasmic binding protein-like II"/>
    <property type="match status" value="1"/>
</dbReference>
<dbReference type="InterPro" id="IPR058163">
    <property type="entry name" value="LysR-type_TF_proteobact-type"/>
</dbReference>
<evidence type="ECO:0000256" key="4">
    <source>
        <dbReference type="ARBA" id="ARBA00023163"/>
    </source>
</evidence>
<dbReference type="InterPro" id="IPR036390">
    <property type="entry name" value="WH_DNA-bd_sf"/>
</dbReference>
<accession>A0A944CCK0</accession>
<sequence>MTNHPSCSKTVENLLGRRFQTDEKPTTSKPSLNKLRAFDAAGEHLNFRLAAEALNLTQGAVAQQVRALEEELDLPLFDRLPRGLRLTEAGAHYHAAVTQALEIIDRATENLKPGVPRITISLPPSLASKWLVPRLPRFQDLHPDIEIATVATERLASFKTDDIDLAIRIGSPPFKALQHRQLSAMRLCAVCSPGYGATVGPIENLSDLKNARLLQDGHDTWEAALGENRIANGIRILKFNHSGLAIDAALDGQGIALVPEVLVTEEIRRKRLVVVPMTQALPASDKSYHLVFPQAAQRHAPARQAVIAWIVDQFQDSVPDAQ</sequence>
<evidence type="ECO:0000256" key="1">
    <source>
        <dbReference type="ARBA" id="ARBA00009437"/>
    </source>
</evidence>
<evidence type="ECO:0000259" key="6">
    <source>
        <dbReference type="PROSITE" id="PS50931"/>
    </source>
</evidence>
<dbReference type="PANTHER" id="PTHR30537">
    <property type="entry name" value="HTH-TYPE TRANSCRIPTIONAL REGULATOR"/>
    <property type="match status" value="1"/>
</dbReference>
<dbReference type="PANTHER" id="PTHR30537:SF26">
    <property type="entry name" value="GLYCINE CLEAVAGE SYSTEM TRANSCRIPTIONAL ACTIVATOR"/>
    <property type="match status" value="1"/>
</dbReference>
<dbReference type="GO" id="GO:0006351">
    <property type="term" value="P:DNA-templated transcription"/>
    <property type="evidence" value="ECO:0007669"/>
    <property type="project" value="TreeGrafter"/>
</dbReference>
<keyword evidence="4" id="KW-0804">Transcription</keyword>
<dbReference type="Gene3D" id="1.10.10.10">
    <property type="entry name" value="Winged helix-like DNA-binding domain superfamily/Winged helix DNA-binding domain"/>
    <property type="match status" value="1"/>
</dbReference>
<dbReference type="SUPFAM" id="SSF46785">
    <property type="entry name" value="Winged helix' DNA-binding domain"/>
    <property type="match status" value="1"/>
</dbReference>
<feature type="compositionally biased region" description="Polar residues" evidence="5">
    <location>
        <begin position="1"/>
        <end position="11"/>
    </location>
</feature>
<dbReference type="AlphaFoldDB" id="A0A944CCK0"/>
<feature type="domain" description="HTH lysR-type" evidence="6">
    <location>
        <begin position="30"/>
        <end position="87"/>
    </location>
</feature>
<dbReference type="Gene3D" id="3.40.190.10">
    <property type="entry name" value="Periplasmic binding protein-like II"/>
    <property type="match status" value="2"/>
</dbReference>
<dbReference type="Pfam" id="PF00126">
    <property type="entry name" value="HTH_1"/>
    <property type="match status" value="1"/>
</dbReference>
<proteinExistence type="inferred from homology"/>
<dbReference type="InterPro" id="IPR000847">
    <property type="entry name" value="LysR_HTH_N"/>
</dbReference>
<gene>
    <name evidence="7" type="ORF">DYI23_06885</name>
</gene>
<evidence type="ECO:0000313" key="8">
    <source>
        <dbReference type="Proteomes" id="UP000705379"/>
    </source>
</evidence>
<reference evidence="7" key="1">
    <citation type="submission" date="2018-08" db="EMBL/GenBank/DDBJ databases">
        <authorList>
            <person name="Jin W."/>
            <person name="Wang H."/>
            <person name="Yang Y."/>
            <person name="Li M."/>
            <person name="Liu J."/>
        </authorList>
    </citation>
    <scope>NUCLEOTIDE SEQUENCE</scope>
    <source>
        <strain evidence="7">AESS21</strain>
    </source>
</reference>
<dbReference type="Pfam" id="PF03466">
    <property type="entry name" value="LysR_substrate"/>
    <property type="match status" value="1"/>
</dbReference>
<dbReference type="Proteomes" id="UP000705379">
    <property type="component" value="Unassembled WGS sequence"/>
</dbReference>
<evidence type="ECO:0000256" key="5">
    <source>
        <dbReference type="SAM" id="MobiDB-lite"/>
    </source>
</evidence>
<comment type="similarity">
    <text evidence="1">Belongs to the LysR transcriptional regulatory family.</text>
</comment>
<evidence type="ECO:0000256" key="2">
    <source>
        <dbReference type="ARBA" id="ARBA00023015"/>
    </source>
</evidence>
<dbReference type="GO" id="GO:0003700">
    <property type="term" value="F:DNA-binding transcription factor activity"/>
    <property type="evidence" value="ECO:0007669"/>
    <property type="project" value="InterPro"/>
</dbReference>
<evidence type="ECO:0000256" key="3">
    <source>
        <dbReference type="ARBA" id="ARBA00023125"/>
    </source>
</evidence>
<organism evidence="7 8">
    <name type="scientific">Roseibium polysiphoniae</name>
    <dbReference type="NCBI Taxonomy" id="2571221"/>
    <lineage>
        <taxon>Bacteria</taxon>
        <taxon>Pseudomonadati</taxon>
        <taxon>Pseudomonadota</taxon>
        <taxon>Alphaproteobacteria</taxon>
        <taxon>Hyphomicrobiales</taxon>
        <taxon>Stappiaceae</taxon>
        <taxon>Roseibium</taxon>
    </lineage>
</organism>
<dbReference type="PROSITE" id="PS50931">
    <property type="entry name" value="HTH_LYSR"/>
    <property type="match status" value="1"/>
</dbReference>
<reference evidence="7" key="2">
    <citation type="journal article" date="2021" name="Microorganisms">
        <title>Bacterial Dimethylsulfoniopropionate Biosynthesis in the East China Sea.</title>
        <authorList>
            <person name="Liu J."/>
            <person name="Zhang Y."/>
            <person name="Liu J."/>
            <person name="Zhong H."/>
            <person name="Williams B.T."/>
            <person name="Zheng Y."/>
            <person name="Curson A.R.J."/>
            <person name="Sun C."/>
            <person name="Sun H."/>
            <person name="Song D."/>
            <person name="Wagner Mackenzie B."/>
            <person name="Bermejo Martinez A."/>
            <person name="Todd J.D."/>
            <person name="Zhang X.H."/>
        </authorList>
    </citation>
    <scope>NUCLEOTIDE SEQUENCE</scope>
    <source>
        <strain evidence="7">AESS21</strain>
    </source>
</reference>
<protein>
    <submittedName>
        <fullName evidence="7">LysR family transcriptional regulator</fullName>
    </submittedName>
</protein>
<keyword evidence="3" id="KW-0238">DNA-binding</keyword>
<dbReference type="EMBL" id="QTKU01000001">
    <property type="protein sequence ID" value="MBS8259940.1"/>
    <property type="molecule type" value="Genomic_DNA"/>
</dbReference>
<name>A0A944CCK0_9HYPH</name>
<dbReference type="PRINTS" id="PR00039">
    <property type="entry name" value="HTHLYSR"/>
</dbReference>
<dbReference type="InterPro" id="IPR005119">
    <property type="entry name" value="LysR_subst-bd"/>
</dbReference>
<feature type="region of interest" description="Disordered" evidence="5">
    <location>
        <begin position="1"/>
        <end position="30"/>
    </location>
</feature>
<comment type="caution">
    <text evidence="7">The sequence shown here is derived from an EMBL/GenBank/DDBJ whole genome shotgun (WGS) entry which is preliminary data.</text>
</comment>
<dbReference type="GO" id="GO:0043565">
    <property type="term" value="F:sequence-specific DNA binding"/>
    <property type="evidence" value="ECO:0007669"/>
    <property type="project" value="TreeGrafter"/>
</dbReference>
<evidence type="ECO:0000313" key="7">
    <source>
        <dbReference type="EMBL" id="MBS8259940.1"/>
    </source>
</evidence>
<dbReference type="CDD" id="cd08432">
    <property type="entry name" value="PBP2_GcdR_TrpI_HvrB_AmpR_like"/>
    <property type="match status" value="1"/>
</dbReference>
<dbReference type="InterPro" id="IPR036388">
    <property type="entry name" value="WH-like_DNA-bd_sf"/>
</dbReference>
<keyword evidence="2" id="KW-0805">Transcription regulation</keyword>